<dbReference type="STRING" id="1388766.A0A017SRU8"/>
<name>A0A017SRU8_ASPRC</name>
<dbReference type="GeneID" id="63701131"/>
<evidence type="ECO:0008006" key="4">
    <source>
        <dbReference type="Google" id="ProtNLM"/>
    </source>
</evidence>
<dbReference type="PANTHER" id="PTHR32387">
    <property type="entry name" value="WU:FJ29H11"/>
    <property type="match status" value="1"/>
</dbReference>
<protein>
    <recommendedName>
        <fullName evidence="4">Protein NO VEIN C-terminal domain-containing protein</fullName>
    </recommendedName>
</protein>
<evidence type="ECO:0000313" key="2">
    <source>
        <dbReference type="EMBL" id="EYE99688.1"/>
    </source>
</evidence>
<dbReference type="RefSeq" id="XP_040643376.1">
    <property type="nucleotide sequence ID" value="XM_040786007.1"/>
</dbReference>
<keyword evidence="3" id="KW-1185">Reference proteome</keyword>
<organism evidence="2 3">
    <name type="scientific">Aspergillus ruber (strain CBS 135680)</name>
    <dbReference type="NCBI Taxonomy" id="1388766"/>
    <lineage>
        <taxon>Eukaryota</taxon>
        <taxon>Fungi</taxon>
        <taxon>Dikarya</taxon>
        <taxon>Ascomycota</taxon>
        <taxon>Pezizomycotina</taxon>
        <taxon>Eurotiomycetes</taxon>
        <taxon>Eurotiomycetidae</taxon>
        <taxon>Eurotiales</taxon>
        <taxon>Aspergillaceae</taxon>
        <taxon>Aspergillus</taxon>
        <taxon>Aspergillus subgen. Aspergillus</taxon>
    </lineage>
</organism>
<dbReference type="Gene3D" id="3.30.565.10">
    <property type="entry name" value="Histidine kinase-like ATPase, C-terminal domain"/>
    <property type="match status" value="1"/>
</dbReference>
<feature type="compositionally biased region" description="Polar residues" evidence="1">
    <location>
        <begin position="1378"/>
        <end position="1396"/>
    </location>
</feature>
<dbReference type="NCBIfam" id="NF047352">
    <property type="entry name" value="P_loop_sacsin"/>
    <property type="match status" value="1"/>
</dbReference>
<dbReference type="OrthoDB" id="1262810at2759"/>
<feature type="region of interest" description="Disordered" evidence="1">
    <location>
        <begin position="1367"/>
        <end position="1396"/>
    </location>
</feature>
<dbReference type="SUPFAM" id="SSF55874">
    <property type="entry name" value="ATPase domain of HSP90 chaperone/DNA topoisomerase II/histidine kinase"/>
    <property type="match status" value="1"/>
</dbReference>
<gene>
    <name evidence="2" type="ORF">EURHEDRAFT_511876</name>
</gene>
<sequence>MSLPTTSLPEHQLARDRARELVEEITHSHGFLDETTLSKMEPGVRRKVEEAMLRKDEMIGSSVITLAKNLYNSSARFVFELLQNADDNSYFKAKSLSAVPFVSFHVYHRRIVVECNEDGFTRENLTAICNVGKSSKTGAQGYIGEKGIGFKSVFMVAWKVHIQSGNFSFYFQHRMGDSGMGMITPVWEDAGESLARPLTRITLFLHDTGSNEILDRQQGTILEQFRELQATFLLFMKNLQSIEVTMYDSNDVRISSTAFSMERQDQNQVKLKRRTMEVGNIREHTQHYHITKDTASGLPKSENRTYSVTELLHEAYATADVVLAFPLTPDLVPIVEAQDVFAFLPIRNMGFPFLMHSDFVTDASRQDLVRNSPRNDRILRAVGEVFVKAVSQFCEHATMRYRWMRYLPSNENHFRDAFWTTLTNAIHACLRRNSVLWTRSHEKLRSIKHMRRVPQNMLDENGEPLFPDTEPEEYLAPEYSAKDLDALKYYGLRWMDIDGFLVRARKDLDQQESSIIKSPETGDDWHSRVAKILFNSWPNRTKTMKSLALIPTKRGQWKSASDANFASIYYPHVNGYQIPTNLDLNLLDSEAARNPDRKRLFDCLGVQEPRVSHIRHAITTHHSSHDVILRNNRMNLEFLYLTAHLNQDSDYPHAYYKIKLYDHMHRKRSPEVYTFYFPGDDPYGAQQLLKPVGPGKSCNGVPDLDVSFLHSDYMSCFSAQPDEENRTWGVWLSQMRYVRDVVPLTRSGCLSEECLYVARQRPDKFLGFLLRYWKSEGSNVTESQALIHALLSVEVLCENGSMHPLGSTYVHTKQLEYADRFIQNDPFPWLKQDASLSDVSGLSDLEVLTSALGFGYPKSELEFYLTLLRFIKNASEDAGRLADVGRVYELYGRIQSRYHESVDTFFSRKAILETFRSESLIYIPDYFGNDVQWTSPECCLWEAPKDMLEKIPLKWRYDSVKNTKHFVELFRDTLAIPDAGIYDFLDELEALSQDVDFPHHQVIYELYQGLELRRTEMDIEIVKEIRERFERRELIYYEDKDVADWYKPSECLWSTVTDIQGMVTLNDMYEDMQGFFVELLGVRTLTFEMVYDKLVEQASGGASIQDVKETIWLLNSYLQDEEVPTDPKRLIERKVFPVRYLNGTVNLCSSKVDFAIKDRKHLSDLFSGKAKILDFEVNDIPRLEPFLRWTGLEARYLSSCVKEISGLCDNYRQSLTFPNRKIARKAHALLRIAVHFRSPRAIEDEKAFYDLLQKIDVRETDGIISEVHLNQDGNDISVEVSRSELHLQENKDGLTIFMPREKQSQYLCFLDRIPRALLEWIMTNPTTGICEPYDEKAVNIVHTVLQAQAPYAALILDRAGILSVETPDDQSDAEFEITTPTSQSSAEQSNVAQTPELSTLTADVNEFTTTFSRALHAPPRLVSHHDETPRGTPLPHNFLSSNSQPANQLIDSTYRGLLHHVVSAARETVFPAISHSLDSFTTGNHNEDFWVGTMEKVERDKKIGAAGELFVFEVLSRLNPALPGFSVDNWESTIRKYVRLHDEYSDMQPWHGRETADFTYTDTGGVFTSLLIEKGYLCPNIWSGKRPKYYLEVKSTTNSWDAPFYMSKYQYQRAQNISHVPSNSEHSDHISGNIDAIYVIFRVFNLSQDSIGMKMYVDPDVMRQREELSFTAETWSIVPGPCFGNSES</sequence>
<proteinExistence type="predicted"/>
<dbReference type="InterPro" id="IPR052957">
    <property type="entry name" value="Auxin_embryo_med"/>
</dbReference>
<evidence type="ECO:0000256" key="1">
    <source>
        <dbReference type="SAM" id="MobiDB-lite"/>
    </source>
</evidence>
<dbReference type="PANTHER" id="PTHR32387:SF0">
    <property type="entry name" value="PROTEIN NO VEIN"/>
    <property type="match status" value="1"/>
</dbReference>
<dbReference type="Proteomes" id="UP000019804">
    <property type="component" value="Unassembled WGS sequence"/>
</dbReference>
<evidence type="ECO:0000313" key="3">
    <source>
        <dbReference type="Proteomes" id="UP000019804"/>
    </source>
</evidence>
<accession>A0A017SRU8</accession>
<dbReference type="EMBL" id="KK088411">
    <property type="protein sequence ID" value="EYE99688.1"/>
    <property type="molecule type" value="Genomic_DNA"/>
</dbReference>
<dbReference type="InterPro" id="IPR036890">
    <property type="entry name" value="HATPase_C_sf"/>
</dbReference>
<feature type="region of interest" description="Disordered" evidence="1">
    <location>
        <begin position="1418"/>
        <end position="1441"/>
    </location>
</feature>
<dbReference type="HOGENOM" id="CLU_000570_3_0_1"/>
<reference evidence="3" key="1">
    <citation type="journal article" date="2014" name="Nat. Commun.">
        <title>Genomic adaptations of the halophilic Dead Sea filamentous fungus Eurotium rubrum.</title>
        <authorList>
            <person name="Kis-Papo T."/>
            <person name="Weig A.R."/>
            <person name="Riley R."/>
            <person name="Persoh D."/>
            <person name="Salamov A."/>
            <person name="Sun H."/>
            <person name="Lipzen A."/>
            <person name="Wasser S.P."/>
            <person name="Rambold G."/>
            <person name="Grigoriev I.V."/>
            <person name="Nevo E."/>
        </authorList>
    </citation>
    <scope>NUCLEOTIDE SEQUENCE [LARGE SCALE GENOMIC DNA]</scope>
    <source>
        <strain evidence="3">CBS 135680</strain>
    </source>
</reference>